<dbReference type="Gene3D" id="3.80.10.10">
    <property type="entry name" value="Ribonuclease Inhibitor"/>
    <property type="match status" value="1"/>
</dbReference>
<dbReference type="InterPro" id="IPR032675">
    <property type="entry name" value="LRR_dom_sf"/>
</dbReference>
<accession>A0A067PV96</accession>
<dbReference type="HOGENOM" id="CLU_021164_0_2_1"/>
<dbReference type="Proteomes" id="UP000027265">
    <property type="component" value="Unassembled WGS sequence"/>
</dbReference>
<dbReference type="SUPFAM" id="SSF52047">
    <property type="entry name" value="RNI-like"/>
    <property type="match status" value="1"/>
</dbReference>
<organism evidence="2 3">
    <name type="scientific">Jaapia argillacea MUCL 33604</name>
    <dbReference type="NCBI Taxonomy" id="933084"/>
    <lineage>
        <taxon>Eukaryota</taxon>
        <taxon>Fungi</taxon>
        <taxon>Dikarya</taxon>
        <taxon>Basidiomycota</taxon>
        <taxon>Agaricomycotina</taxon>
        <taxon>Agaricomycetes</taxon>
        <taxon>Agaricomycetidae</taxon>
        <taxon>Jaapiales</taxon>
        <taxon>Jaapiaceae</taxon>
        <taxon>Jaapia</taxon>
    </lineage>
</organism>
<dbReference type="EMBL" id="KL197719">
    <property type="protein sequence ID" value="KDQ57780.1"/>
    <property type="molecule type" value="Genomic_DNA"/>
</dbReference>
<feature type="compositionally biased region" description="Basic and acidic residues" evidence="1">
    <location>
        <begin position="558"/>
        <end position="568"/>
    </location>
</feature>
<dbReference type="InParanoid" id="A0A067PV96"/>
<evidence type="ECO:0000313" key="3">
    <source>
        <dbReference type="Proteomes" id="UP000027265"/>
    </source>
</evidence>
<dbReference type="STRING" id="933084.A0A067PV96"/>
<feature type="compositionally biased region" description="Low complexity" evidence="1">
    <location>
        <begin position="539"/>
        <end position="554"/>
    </location>
</feature>
<evidence type="ECO:0000256" key="1">
    <source>
        <dbReference type="SAM" id="MobiDB-lite"/>
    </source>
</evidence>
<reference evidence="3" key="1">
    <citation type="journal article" date="2014" name="Proc. Natl. Acad. Sci. U.S.A.">
        <title>Extensive sampling of basidiomycete genomes demonstrates inadequacy of the white-rot/brown-rot paradigm for wood decay fungi.</title>
        <authorList>
            <person name="Riley R."/>
            <person name="Salamov A.A."/>
            <person name="Brown D.W."/>
            <person name="Nagy L.G."/>
            <person name="Floudas D."/>
            <person name="Held B.W."/>
            <person name="Levasseur A."/>
            <person name="Lombard V."/>
            <person name="Morin E."/>
            <person name="Otillar R."/>
            <person name="Lindquist E.A."/>
            <person name="Sun H."/>
            <person name="LaButti K.M."/>
            <person name="Schmutz J."/>
            <person name="Jabbour D."/>
            <person name="Luo H."/>
            <person name="Baker S.E."/>
            <person name="Pisabarro A.G."/>
            <person name="Walton J.D."/>
            <person name="Blanchette R.A."/>
            <person name="Henrissat B."/>
            <person name="Martin F."/>
            <person name="Cullen D."/>
            <person name="Hibbett D.S."/>
            <person name="Grigoriev I.V."/>
        </authorList>
    </citation>
    <scope>NUCLEOTIDE SEQUENCE [LARGE SCALE GENOMIC DNA]</scope>
    <source>
        <strain evidence="3">MUCL 33604</strain>
    </source>
</reference>
<evidence type="ECO:0008006" key="4">
    <source>
        <dbReference type="Google" id="ProtNLM"/>
    </source>
</evidence>
<dbReference type="AlphaFoldDB" id="A0A067PV96"/>
<gene>
    <name evidence="2" type="ORF">JAAARDRAFT_194054</name>
</gene>
<keyword evidence="3" id="KW-1185">Reference proteome</keyword>
<feature type="region of interest" description="Disordered" evidence="1">
    <location>
        <begin position="536"/>
        <end position="568"/>
    </location>
</feature>
<sequence>MAQERVLAVSELFHMICGHLRPTAEGKQALARLACCCRRFMDPALDVLWSELVHTRPLLDLIPSLTVTTGKTDFDDDVDTYTLLHPLGEEDWYRFDFYGSRVRNLLYDNHADVDCKIYSQLAEYRLTPMLPNLRYLHWHHGPVDGILDTRFVAEVTPFLTNSLKIISVGTFYHEFLGWALPVDDTHPLEVFLHMLPRRCPATQEFVLFGTMPDIKLACLGKFKHLRLLDLAALCPEGRFVDDNMLNALADLMFLEHLYGLQVFGGQVTRPSSTPGFPSLLHLSLSRADASGSLILLNRISSKSLRSFEIDNLAASTPETILACMSRLGQFSETIEEIDIRSTAPHSVTKVGLPCIESLLMFHRLEILTVDLGEHTKWPIFTPEYADRIACAWSRLKSLSMSQCHFPIQSFPAFASRCSLLASLCIHTLFITDPLGTMDITLSLTPHRRLRNVNISSYSSIEEVGDYITAAGVLDRLFPRMNLKGGMGPIFWRVNALRDTRKAITQGVKLFSQITSEFTYHKLFRRLMSRVGSAKSFGTSGSIGNNQSSNASSQNRIGPHREGHGNGRS</sequence>
<evidence type="ECO:0000313" key="2">
    <source>
        <dbReference type="EMBL" id="KDQ57780.1"/>
    </source>
</evidence>
<dbReference type="OrthoDB" id="3543113at2759"/>
<protein>
    <recommendedName>
        <fullName evidence="4">F-box domain-containing protein</fullName>
    </recommendedName>
</protein>
<proteinExistence type="predicted"/>
<name>A0A067PV96_9AGAM</name>